<dbReference type="PROSITE" id="PS50005">
    <property type="entry name" value="TPR"/>
    <property type="match status" value="1"/>
</dbReference>
<dbReference type="Pfam" id="PF24125">
    <property type="entry name" value="Cds6_C"/>
    <property type="match status" value="1"/>
</dbReference>
<keyword evidence="2 3" id="KW-0802">TPR repeat</keyword>
<evidence type="ECO:0000256" key="1">
    <source>
        <dbReference type="ARBA" id="ARBA00022737"/>
    </source>
</evidence>
<evidence type="ECO:0000313" key="6">
    <source>
        <dbReference type="EMBL" id="ETR72261.1"/>
    </source>
</evidence>
<dbReference type="PANTHER" id="PTHR44943:SF8">
    <property type="entry name" value="TPR REPEAT-CONTAINING PROTEIN MJ0263"/>
    <property type="match status" value="1"/>
</dbReference>
<reference evidence="7" key="1">
    <citation type="submission" date="2012-11" db="EMBL/GenBank/DDBJ databases">
        <authorList>
            <person name="Lucero-Rivera Y.E."/>
            <person name="Tovar-Ramirez D."/>
        </authorList>
    </citation>
    <scope>NUCLEOTIDE SEQUENCE [LARGE SCALE GENOMIC DNA]</scope>
    <source>
        <strain evidence="7">Araruama</strain>
    </source>
</reference>
<dbReference type="Gene3D" id="1.25.40.10">
    <property type="entry name" value="Tetratricopeptide repeat domain"/>
    <property type="match status" value="1"/>
</dbReference>
<dbReference type="InterPro" id="IPR056203">
    <property type="entry name" value="Cds6_C"/>
</dbReference>
<dbReference type="InterPro" id="IPR019734">
    <property type="entry name" value="TPR_rpt"/>
</dbReference>
<dbReference type="Pfam" id="PF00515">
    <property type="entry name" value="TPR_1"/>
    <property type="match status" value="1"/>
</dbReference>
<organism evidence="6 7">
    <name type="scientific">Candidatus Magnetoglobus multicellularis str. Araruama</name>
    <dbReference type="NCBI Taxonomy" id="890399"/>
    <lineage>
        <taxon>Bacteria</taxon>
        <taxon>Pseudomonadati</taxon>
        <taxon>Thermodesulfobacteriota</taxon>
        <taxon>Desulfobacteria</taxon>
        <taxon>Desulfobacterales</taxon>
        <taxon>Desulfobacteraceae</taxon>
        <taxon>Candidatus Magnetoglobus</taxon>
    </lineage>
</organism>
<comment type="caution">
    <text evidence="6">The sequence shown here is derived from an EMBL/GenBank/DDBJ whole genome shotgun (WGS) entry which is preliminary data.</text>
</comment>
<feature type="region of interest" description="Disordered" evidence="4">
    <location>
        <begin position="315"/>
        <end position="334"/>
    </location>
</feature>
<dbReference type="SUPFAM" id="SSF54427">
    <property type="entry name" value="NTF2-like"/>
    <property type="match status" value="1"/>
</dbReference>
<proteinExistence type="predicted"/>
<dbReference type="PANTHER" id="PTHR44943">
    <property type="entry name" value="CELLULOSE SYNTHASE OPERON PROTEIN C"/>
    <property type="match status" value="1"/>
</dbReference>
<dbReference type="Proteomes" id="UP000189670">
    <property type="component" value="Unassembled WGS sequence"/>
</dbReference>
<accession>A0A1V1PBN5</accession>
<evidence type="ECO:0000259" key="5">
    <source>
        <dbReference type="Pfam" id="PF24125"/>
    </source>
</evidence>
<feature type="compositionally biased region" description="Basic residues" evidence="4">
    <location>
        <begin position="325"/>
        <end position="334"/>
    </location>
</feature>
<evidence type="ECO:0000256" key="4">
    <source>
        <dbReference type="SAM" id="MobiDB-lite"/>
    </source>
</evidence>
<protein>
    <submittedName>
        <fullName evidence="6">TPR repeat-containing protein</fullName>
    </submittedName>
</protein>
<dbReference type="SUPFAM" id="SSF48452">
    <property type="entry name" value="TPR-like"/>
    <property type="match status" value="1"/>
</dbReference>
<dbReference type="SMART" id="SM00028">
    <property type="entry name" value="TPR"/>
    <property type="match status" value="3"/>
</dbReference>
<gene>
    <name evidence="6" type="ORF">OMM_01853</name>
</gene>
<dbReference type="Pfam" id="PF13432">
    <property type="entry name" value="TPR_16"/>
    <property type="match status" value="1"/>
</dbReference>
<dbReference type="InterPro" id="IPR011990">
    <property type="entry name" value="TPR-like_helical_dom_sf"/>
</dbReference>
<dbReference type="EMBL" id="ATBP01000166">
    <property type="protein sequence ID" value="ETR72261.1"/>
    <property type="molecule type" value="Genomic_DNA"/>
</dbReference>
<evidence type="ECO:0000256" key="2">
    <source>
        <dbReference type="ARBA" id="ARBA00022803"/>
    </source>
</evidence>
<dbReference type="AlphaFoldDB" id="A0A1V1PBN5"/>
<evidence type="ECO:0000313" key="7">
    <source>
        <dbReference type="Proteomes" id="UP000189670"/>
    </source>
</evidence>
<feature type="repeat" description="TPR" evidence="3">
    <location>
        <begin position="94"/>
        <end position="127"/>
    </location>
</feature>
<sequence>MEDLMYRLKLVCIVIGIFLIPTLTLADSTLDHIRNLLEKRQLKEALQQVDTYLGANEKQPEALFLRGLILFESGRIDESIDVFKLLTQEYPLKPELYNNLAVSYAVKGDYYHARDALQKAIEIYPGYTKAHENLGDIYMNIARQSYEKALQLDPEKKSIHKKLNHINNLPIMQGNPKKIAASNQEAYRKKEPSQIRGSIPKQPSPIHNPPASVPQRIQAENIARAEAQKMVQNVIQEEVQKISKTEEKPKKSMVSHMDSVKTENSPCSTWNNHPELKEIEEKAIVKSLKTWASVWSRRDIKGYLSMYAPDFKLPSNMSRKSWERQRKRRLNKNI</sequence>
<name>A0A1V1PBN5_9BACT</name>
<keyword evidence="1" id="KW-0677">Repeat</keyword>
<dbReference type="InterPro" id="IPR032710">
    <property type="entry name" value="NTF2-like_dom_sf"/>
</dbReference>
<feature type="domain" description="Cds6 C-terminal" evidence="5">
    <location>
        <begin position="284"/>
        <end position="330"/>
    </location>
</feature>
<evidence type="ECO:0000256" key="3">
    <source>
        <dbReference type="PROSITE-ProRule" id="PRU00339"/>
    </source>
</evidence>
<dbReference type="InterPro" id="IPR051685">
    <property type="entry name" value="Ycf3/AcsC/BcsC/TPR_MFPF"/>
</dbReference>